<dbReference type="RefSeq" id="XP_001300128.1">
    <property type="nucleotide sequence ID" value="XM_001300127.1"/>
</dbReference>
<dbReference type="OMA" id="MIIPEAN"/>
<dbReference type="InterPro" id="IPR049625">
    <property type="entry name" value="Glyco_transf_61_cat"/>
</dbReference>
<dbReference type="PANTHER" id="PTHR20961:SF38">
    <property type="entry name" value="PROTEIN O-LINKED-MANNOSE BETA-1,4-N-ACETYLGLUCOSAMINYLTRANSFERASE 2"/>
    <property type="match status" value="1"/>
</dbReference>
<evidence type="ECO:0000256" key="5">
    <source>
        <dbReference type="ARBA" id="ARBA00022989"/>
    </source>
</evidence>
<reference evidence="9" key="1">
    <citation type="submission" date="2006-10" db="EMBL/GenBank/DDBJ databases">
        <authorList>
            <person name="Amadeo P."/>
            <person name="Zhao Q."/>
            <person name="Wortman J."/>
            <person name="Fraser-Liggett C."/>
            <person name="Carlton J."/>
        </authorList>
    </citation>
    <scope>NUCLEOTIDE SEQUENCE</scope>
    <source>
        <strain evidence="9">G3</strain>
    </source>
</reference>
<gene>
    <name evidence="9" type="ORF">TVAG_215490</name>
</gene>
<dbReference type="AlphaFoldDB" id="A2G6L9"/>
<accession>A2G6L9</accession>
<dbReference type="eggNOG" id="ENOG502RYQK">
    <property type="taxonomic scope" value="Eukaryota"/>
</dbReference>
<name>A2G6L9_TRIV3</name>
<comment type="subcellular location">
    <subcellularLocation>
        <location evidence="1">Membrane</location>
        <topology evidence="1">Single-pass membrane protein</topology>
    </subcellularLocation>
</comment>
<keyword evidence="5" id="KW-1133">Transmembrane helix</keyword>
<evidence type="ECO:0000259" key="8">
    <source>
        <dbReference type="Pfam" id="PF04577"/>
    </source>
</evidence>
<dbReference type="Pfam" id="PF04577">
    <property type="entry name" value="Glyco_transf_61"/>
    <property type="match status" value="1"/>
</dbReference>
<evidence type="ECO:0000256" key="4">
    <source>
        <dbReference type="ARBA" id="ARBA00022692"/>
    </source>
</evidence>
<keyword evidence="10" id="KW-1185">Reference proteome</keyword>
<keyword evidence="6" id="KW-0472">Membrane</keyword>
<evidence type="ECO:0000313" key="10">
    <source>
        <dbReference type="Proteomes" id="UP000001542"/>
    </source>
</evidence>
<dbReference type="InParanoid" id="A2G6L9"/>
<evidence type="ECO:0000313" key="9">
    <source>
        <dbReference type="EMBL" id="EAX87198.1"/>
    </source>
</evidence>
<keyword evidence="7" id="KW-0325">Glycoprotein</keyword>
<dbReference type="PANTHER" id="PTHR20961">
    <property type="entry name" value="GLYCOSYLTRANSFERASE"/>
    <property type="match status" value="1"/>
</dbReference>
<reference evidence="9" key="2">
    <citation type="journal article" date="2007" name="Science">
        <title>Draft genome sequence of the sexually transmitted pathogen Trichomonas vaginalis.</title>
        <authorList>
            <person name="Carlton J.M."/>
            <person name="Hirt R.P."/>
            <person name="Silva J.C."/>
            <person name="Delcher A.L."/>
            <person name="Schatz M."/>
            <person name="Zhao Q."/>
            <person name="Wortman J.R."/>
            <person name="Bidwell S.L."/>
            <person name="Alsmark U.C.M."/>
            <person name="Besteiro S."/>
            <person name="Sicheritz-Ponten T."/>
            <person name="Noel C.J."/>
            <person name="Dacks J.B."/>
            <person name="Foster P.G."/>
            <person name="Simillion C."/>
            <person name="Van de Peer Y."/>
            <person name="Miranda-Saavedra D."/>
            <person name="Barton G.J."/>
            <person name="Westrop G.D."/>
            <person name="Mueller S."/>
            <person name="Dessi D."/>
            <person name="Fiori P.L."/>
            <person name="Ren Q."/>
            <person name="Paulsen I."/>
            <person name="Zhang H."/>
            <person name="Bastida-Corcuera F.D."/>
            <person name="Simoes-Barbosa A."/>
            <person name="Brown M.T."/>
            <person name="Hayes R.D."/>
            <person name="Mukherjee M."/>
            <person name="Okumura C.Y."/>
            <person name="Schneider R."/>
            <person name="Smith A.J."/>
            <person name="Vanacova S."/>
            <person name="Villalvazo M."/>
            <person name="Haas B.J."/>
            <person name="Pertea M."/>
            <person name="Feldblyum T.V."/>
            <person name="Utterback T.R."/>
            <person name="Shu C.L."/>
            <person name="Osoegawa K."/>
            <person name="de Jong P.J."/>
            <person name="Hrdy I."/>
            <person name="Horvathova L."/>
            <person name="Zubacova Z."/>
            <person name="Dolezal P."/>
            <person name="Malik S.B."/>
            <person name="Logsdon J.M. Jr."/>
            <person name="Henze K."/>
            <person name="Gupta A."/>
            <person name="Wang C.C."/>
            <person name="Dunne R.L."/>
            <person name="Upcroft J.A."/>
            <person name="Upcroft P."/>
            <person name="White O."/>
            <person name="Salzberg S.L."/>
            <person name="Tang P."/>
            <person name="Chiu C.-H."/>
            <person name="Lee Y.-S."/>
            <person name="Embley T.M."/>
            <person name="Coombs G.H."/>
            <person name="Mottram J.C."/>
            <person name="Tachezy J."/>
            <person name="Fraser-Liggett C.M."/>
            <person name="Johnson P.J."/>
        </authorList>
    </citation>
    <scope>NUCLEOTIDE SEQUENCE [LARGE SCALE GENOMIC DNA]</scope>
    <source>
        <strain evidence="9">G3</strain>
    </source>
</reference>
<protein>
    <recommendedName>
        <fullName evidence="8">Glycosyltransferase 61 catalytic domain-containing protein</fullName>
    </recommendedName>
</protein>
<dbReference type="GO" id="GO:0016757">
    <property type="term" value="F:glycosyltransferase activity"/>
    <property type="evidence" value="ECO:0000318"/>
    <property type="project" value="GO_Central"/>
</dbReference>
<dbReference type="EMBL" id="DS114491">
    <property type="protein sequence ID" value="EAX87198.1"/>
    <property type="molecule type" value="Genomic_DNA"/>
</dbReference>
<dbReference type="GO" id="GO:0016020">
    <property type="term" value="C:membrane"/>
    <property type="evidence" value="ECO:0007669"/>
    <property type="project" value="UniProtKB-SubCell"/>
</dbReference>
<feature type="domain" description="Glycosyltransferase 61 catalytic" evidence="8">
    <location>
        <begin position="135"/>
        <end position="309"/>
    </location>
</feature>
<dbReference type="InterPro" id="IPR007657">
    <property type="entry name" value="Glycosyltransferase_61"/>
</dbReference>
<evidence type="ECO:0000256" key="2">
    <source>
        <dbReference type="ARBA" id="ARBA00022676"/>
    </source>
</evidence>
<evidence type="ECO:0000256" key="6">
    <source>
        <dbReference type="ARBA" id="ARBA00023136"/>
    </source>
</evidence>
<dbReference type="VEuPathDB" id="TrichDB:TVAGG3_0626240"/>
<evidence type="ECO:0000256" key="3">
    <source>
        <dbReference type="ARBA" id="ARBA00022679"/>
    </source>
</evidence>
<proteinExistence type="predicted"/>
<organism evidence="9 10">
    <name type="scientific">Trichomonas vaginalis (strain ATCC PRA-98 / G3)</name>
    <dbReference type="NCBI Taxonomy" id="412133"/>
    <lineage>
        <taxon>Eukaryota</taxon>
        <taxon>Metamonada</taxon>
        <taxon>Parabasalia</taxon>
        <taxon>Trichomonadida</taxon>
        <taxon>Trichomonadidae</taxon>
        <taxon>Trichomonas</taxon>
    </lineage>
</organism>
<keyword evidence="3" id="KW-0808">Transferase</keyword>
<sequence length="388" mass="45751">MLTFLTYHYSKFNLNHDNLFPKVKYAGNVTITDNDYWRQYRICFPPFNWSKPNGLTKETEKLFWSQPENWRHFKDTNSSNHCGVVRIVVNGIVSNPFPHLTNQTHFKNAIFPPKKSSNTDYNQLIVLIGHWGYYFQHFFDNIGPQISMIRHILGEDTINYPVAVETSNLFPVVDTLWERLPFDRIIKTSQGSILSADQLIYIESCPMVHPVFFKDLREMLNIPENDVEYVIYCQRKKTTSYYNQRFILNEEAVHKMLKKMYGSKLITFDHKRYNLEQTIELFSKAKLIIGPHGGALYNQFYANTKTVVVEIMPVKSNGLYPDQSSFKEVPSFAHMSIWSNTQLIGQKFYRYYSVTDTSNFKINITDFRQFLRKVNKEIEDNENKLEEL</sequence>
<dbReference type="Proteomes" id="UP000001542">
    <property type="component" value="Unassembled WGS sequence"/>
</dbReference>
<dbReference type="VEuPathDB" id="TrichDB:TVAG_215490"/>
<keyword evidence="2" id="KW-0328">Glycosyltransferase</keyword>
<evidence type="ECO:0000256" key="1">
    <source>
        <dbReference type="ARBA" id="ARBA00004167"/>
    </source>
</evidence>
<keyword evidence="4" id="KW-0812">Transmembrane</keyword>
<dbReference type="OrthoDB" id="529273at2759"/>
<dbReference type="KEGG" id="tva:4744848"/>
<evidence type="ECO:0000256" key="7">
    <source>
        <dbReference type="ARBA" id="ARBA00023180"/>
    </source>
</evidence>